<dbReference type="InterPro" id="IPR046745">
    <property type="entry name" value="DUF6675"/>
</dbReference>
<name>A0A975IDN3_9SPIR</name>
<gene>
    <name evidence="1" type="ORF">HRQ91_00050</name>
</gene>
<protein>
    <submittedName>
        <fullName evidence="1">Uncharacterized protein</fullName>
    </submittedName>
</protein>
<dbReference type="RefSeq" id="WP_210119707.1">
    <property type="nucleotide sequence ID" value="NZ_CP054142.1"/>
</dbReference>
<keyword evidence="2" id="KW-1185">Reference proteome</keyword>
<organism evidence="1 2">
    <name type="scientific">Treponema parvum</name>
    <dbReference type="NCBI Taxonomy" id="138851"/>
    <lineage>
        <taxon>Bacteria</taxon>
        <taxon>Pseudomonadati</taxon>
        <taxon>Spirochaetota</taxon>
        <taxon>Spirochaetia</taxon>
        <taxon>Spirochaetales</taxon>
        <taxon>Treponemataceae</taxon>
        <taxon>Treponema</taxon>
    </lineage>
</organism>
<dbReference type="AlphaFoldDB" id="A0A975IDN3"/>
<reference evidence="1 2" key="1">
    <citation type="journal article" date="2021" name="Microbiol. Resour. Announc.">
        <title>Complete Genome Sequences of Three Human Oral Treponema parvum Isolates.</title>
        <authorList>
            <person name="Zeng H."/>
            <person name="Watt R.M."/>
        </authorList>
    </citation>
    <scope>NUCLEOTIDE SEQUENCE [LARGE SCALE GENOMIC DNA]</scope>
    <source>
        <strain evidence="1 2">ATCC 700770</strain>
    </source>
</reference>
<dbReference type="Proteomes" id="UP000671908">
    <property type="component" value="Chromosome"/>
</dbReference>
<dbReference type="Pfam" id="PF20380">
    <property type="entry name" value="DUF6675"/>
    <property type="match status" value="1"/>
</dbReference>
<evidence type="ECO:0000313" key="2">
    <source>
        <dbReference type="Proteomes" id="UP000671908"/>
    </source>
</evidence>
<dbReference type="EMBL" id="CP054142">
    <property type="protein sequence ID" value="QTQ12972.1"/>
    <property type="molecule type" value="Genomic_DNA"/>
</dbReference>
<evidence type="ECO:0000313" key="1">
    <source>
        <dbReference type="EMBL" id="QTQ12972.1"/>
    </source>
</evidence>
<accession>A0A975IDN3</accession>
<dbReference type="KEGG" id="tpav:HRQ91_00050"/>
<sequence length="269" mass="31022">MFEPKKKTFLLLSFSVIFFMPTLYAQTYLIEDILDVKLIKELKEKGEVKHTLEKDEKQLALTPDTPIAKKAAVFHGNEKDEDPSFISESLYLVKKSDLIAKSKKTDPDVSIDEVSRVVRSISKMKGMLYFSNSRQEWDVLYSESYMIEDPDSDTPIPDMLEGSADGLKLYCFQNEHAFGGSKYSLTYNQSESEVSVTFQNLDPLKYTFIRAVKKGNMNINVVVTDCGESFLVYMVIQARILRWSVLEKRMNKSLNARLDAIYKWFTEQF</sequence>
<proteinExistence type="predicted"/>